<keyword evidence="6" id="KW-1185">Reference proteome</keyword>
<gene>
    <name evidence="5" type="ORF">SD71_20535</name>
</gene>
<dbReference type="PANTHER" id="PTHR38445">
    <property type="entry name" value="HTH-TYPE TRANSCRIPTIONAL REPRESSOR YTRA"/>
    <property type="match status" value="1"/>
</dbReference>
<sequence>MHTNDGGTEVFFNNRDPVYLQVVRHFKEQIATGRMEAGQVIPSRRELAALFKINPNTAQRAYKEMEEQQLIVTEGNSPSRITNQMEILQSIRTELLHDTVAAFIASIRKIEVPIEELLDLVEREFNEARLHESTKISDSGGDRND</sequence>
<keyword evidence="3" id="KW-0804">Transcription</keyword>
<dbReference type="InterPro" id="IPR000524">
    <property type="entry name" value="Tscrpt_reg_HTH_GntR"/>
</dbReference>
<dbReference type="RefSeq" id="WP_041067482.1">
    <property type="nucleotide sequence ID" value="NZ_JXAL01000033.1"/>
</dbReference>
<dbReference type="SMART" id="SM00345">
    <property type="entry name" value="HTH_GNTR"/>
    <property type="match status" value="1"/>
</dbReference>
<evidence type="ECO:0000256" key="1">
    <source>
        <dbReference type="ARBA" id="ARBA00023015"/>
    </source>
</evidence>
<dbReference type="SUPFAM" id="SSF46785">
    <property type="entry name" value="Winged helix' DNA-binding domain"/>
    <property type="match status" value="1"/>
</dbReference>
<evidence type="ECO:0000259" key="4">
    <source>
        <dbReference type="PROSITE" id="PS50949"/>
    </source>
</evidence>
<keyword evidence="2" id="KW-0238">DNA-binding</keyword>
<evidence type="ECO:0000256" key="3">
    <source>
        <dbReference type="ARBA" id="ARBA00023163"/>
    </source>
</evidence>
<dbReference type="Gene3D" id="1.10.10.10">
    <property type="entry name" value="Winged helix-like DNA-binding domain superfamily/Winged helix DNA-binding domain"/>
    <property type="match status" value="1"/>
</dbReference>
<dbReference type="InterPro" id="IPR036390">
    <property type="entry name" value="WH_DNA-bd_sf"/>
</dbReference>
<keyword evidence="1" id="KW-0805">Transcription regulation</keyword>
<dbReference type="PROSITE" id="PS50949">
    <property type="entry name" value="HTH_GNTR"/>
    <property type="match status" value="1"/>
</dbReference>
<reference evidence="5 6" key="1">
    <citation type="submission" date="2014-12" db="EMBL/GenBank/DDBJ databases">
        <title>Draft genome sequence of Cohnella kolymensis strain B-2846.</title>
        <authorList>
            <person name="Karlyshev A.V."/>
            <person name="Kudryashova E.B."/>
        </authorList>
    </citation>
    <scope>NUCLEOTIDE SEQUENCE [LARGE SCALE GENOMIC DNA]</scope>
    <source>
        <strain evidence="5 6">VKM B-2846</strain>
    </source>
</reference>
<name>A0ABR5A005_9BACL</name>
<protein>
    <submittedName>
        <fullName evidence="5">GntR family transcriptional regulator</fullName>
    </submittedName>
</protein>
<dbReference type="EMBL" id="JXAL01000033">
    <property type="protein sequence ID" value="KIL34406.1"/>
    <property type="molecule type" value="Genomic_DNA"/>
</dbReference>
<evidence type="ECO:0000313" key="5">
    <source>
        <dbReference type="EMBL" id="KIL34406.1"/>
    </source>
</evidence>
<dbReference type="CDD" id="cd07377">
    <property type="entry name" value="WHTH_GntR"/>
    <property type="match status" value="1"/>
</dbReference>
<proteinExistence type="predicted"/>
<accession>A0ABR5A005</accession>
<dbReference type="Pfam" id="PF00392">
    <property type="entry name" value="GntR"/>
    <property type="match status" value="1"/>
</dbReference>
<evidence type="ECO:0000256" key="2">
    <source>
        <dbReference type="ARBA" id="ARBA00023125"/>
    </source>
</evidence>
<organism evidence="5 6">
    <name type="scientific">Cohnella kolymensis</name>
    <dbReference type="NCBI Taxonomy" id="1590652"/>
    <lineage>
        <taxon>Bacteria</taxon>
        <taxon>Bacillati</taxon>
        <taxon>Bacillota</taxon>
        <taxon>Bacilli</taxon>
        <taxon>Bacillales</taxon>
        <taxon>Paenibacillaceae</taxon>
        <taxon>Cohnella</taxon>
    </lineage>
</organism>
<feature type="domain" description="HTH gntR-type" evidence="4">
    <location>
        <begin position="16"/>
        <end position="84"/>
    </location>
</feature>
<dbReference type="Proteomes" id="UP000054526">
    <property type="component" value="Unassembled WGS sequence"/>
</dbReference>
<comment type="caution">
    <text evidence="5">The sequence shown here is derived from an EMBL/GenBank/DDBJ whole genome shotgun (WGS) entry which is preliminary data.</text>
</comment>
<dbReference type="PANTHER" id="PTHR38445:SF9">
    <property type="entry name" value="HTH-TYPE TRANSCRIPTIONAL REPRESSOR YTRA"/>
    <property type="match status" value="1"/>
</dbReference>
<dbReference type="InterPro" id="IPR036388">
    <property type="entry name" value="WH-like_DNA-bd_sf"/>
</dbReference>
<evidence type="ECO:0000313" key="6">
    <source>
        <dbReference type="Proteomes" id="UP000054526"/>
    </source>
</evidence>